<dbReference type="EMBL" id="VHSG01000006">
    <property type="protein sequence ID" value="TQV84265.1"/>
    <property type="molecule type" value="Genomic_DNA"/>
</dbReference>
<dbReference type="AlphaFoldDB" id="A0A545U470"/>
<evidence type="ECO:0000313" key="2">
    <source>
        <dbReference type="Proteomes" id="UP000319732"/>
    </source>
</evidence>
<dbReference type="Proteomes" id="UP000319732">
    <property type="component" value="Unassembled WGS sequence"/>
</dbReference>
<accession>A0A545U470</accession>
<evidence type="ECO:0000313" key="1">
    <source>
        <dbReference type="EMBL" id="TQV84265.1"/>
    </source>
</evidence>
<proteinExistence type="predicted"/>
<comment type="caution">
    <text evidence="1">The sequence shown here is derived from an EMBL/GenBank/DDBJ whole genome shotgun (WGS) entry which is preliminary data.</text>
</comment>
<gene>
    <name evidence="1" type="ORF">FKG94_06305</name>
</gene>
<sequence>MARGWKAVVSGFLVWPSICRPRSSLINTFRQSFDSTGATMLENIIHIEKPPQVQEKTLQVIDNAVGDDLAERIWQIVNRPKWHWGHMSRKSAPQKFWAMDLNGEEAMKELFESVRPHFDIAAHTKLALRKVNASGHTHGLGGAIHQDYNTDDYYSMLYYANPVWHPKFGGETQFYSDDLNYIIHSVMPKPSRVVFFDGRIPHFGRSPSREFWGVRVAIAFKLKVITRDAAAP</sequence>
<protein>
    <submittedName>
        <fullName evidence="1">2OG-Fe(II) oxygenase</fullName>
    </submittedName>
</protein>
<dbReference type="PANTHER" id="PTHR35169">
    <property type="entry name" value="FE2OG DIOXYGENASE DOMAIN-CONTAINING PROTEIN"/>
    <property type="match status" value="1"/>
</dbReference>
<dbReference type="OrthoDB" id="9783171at2"/>
<organism evidence="1 2">
    <name type="scientific">Exilibacterium tricleocarpae</name>
    <dbReference type="NCBI Taxonomy" id="2591008"/>
    <lineage>
        <taxon>Bacteria</taxon>
        <taxon>Pseudomonadati</taxon>
        <taxon>Pseudomonadota</taxon>
        <taxon>Gammaproteobacteria</taxon>
        <taxon>Cellvibrionales</taxon>
        <taxon>Cellvibrionaceae</taxon>
        <taxon>Exilibacterium</taxon>
    </lineage>
</organism>
<dbReference type="PANTHER" id="PTHR35169:SF1">
    <property type="entry name" value="PROLYL 4-HYDROXYLASE ALPHA SUBUNIT FE(2+) 2OG DIOXYGENASE DOMAIN-CONTAINING PROTEIN"/>
    <property type="match status" value="1"/>
</dbReference>
<keyword evidence="2" id="KW-1185">Reference proteome</keyword>
<name>A0A545U470_9GAMM</name>
<dbReference type="Gene3D" id="2.60.120.620">
    <property type="entry name" value="q2cbj1_9rhob like domain"/>
    <property type="match status" value="1"/>
</dbReference>
<reference evidence="1 2" key="1">
    <citation type="submission" date="2019-06" db="EMBL/GenBank/DDBJ databases">
        <title>Whole genome sequence for Cellvibrionaceae sp. R142.</title>
        <authorList>
            <person name="Wang G."/>
        </authorList>
    </citation>
    <scope>NUCLEOTIDE SEQUENCE [LARGE SCALE GENOMIC DNA]</scope>
    <source>
        <strain evidence="1 2">R142</strain>
    </source>
</reference>